<keyword evidence="5 12" id="KW-0028">Amino-acid biosynthesis</keyword>
<dbReference type="STRING" id="1391654.AKJ09_07754"/>
<name>A0A0K1Q5I4_9BACT</name>
<evidence type="ECO:0000256" key="3">
    <source>
        <dbReference type="ARBA" id="ARBA00006904"/>
    </source>
</evidence>
<dbReference type="FunFam" id="3.40.640.10:FF:000010">
    <property type="entry name" value="Phosphoserine aminotransferase"/>
    <property type="match status" value="1"/>
</dbReference>
<comment type="subunit">
    <text evidence="12">Homodimer.</text>
</comment>
<comment type="subcellular location">
    <subcellularLocation>
        <location evidence="12">Cytoplasm</location>
    </subcellularLocation>
</comment>
<dbReference type="UniPathway" id="UPA00135">
    <property type="reaction ID" value="UER00197"/>
</dbReference>
<dbReference type="PATRIC" id="fig|1391654.3.peg.7861"/>
<evidence type="ECO:0000256" key="2">
    <source>
        <dbReference type="ARBA" id="ARBA00005099"/>
    </source>
</evidence>
<evidence type="ECO:0000313" key="16">
    <source>
        <dbReference type="Proteomes" id="UP000064967"/>
    </source>
</evidence>
<comment type="catalytic activity">
    <reaction evidence="11 12 13">
        <text>O-phospho-L-serine + 2-oxoglutarate = 3-phosphooxypyruvate + L-glutamate</text>
        <dbReference type="Rhea" id="RHEA:14329"/>
        <dbReference type="ChEBI" id="CHEBI:16810"/>
        <dbReference type="ChEBI" id="CHEBI:18110"/>
        <dbReference type="ChEBI" id="CHEBI:29985"/>
        <dbReference type="ChEBI" id="CHEBI:57524"/>
        <dbReference type="EC" id="2.6.1.52"/>
    </reaction>
</comment>
<comment type="pathway">
    <text evidence="1 12">Cofactor biosynthesis; pyridoxine 5'-phosphate biosynthesis; pyridoxine 5'-phosphate from D-erythrose 4-phosphate: step 3/5.</text>
</comment>
<dbReference type="PIRSF" id="PIRSF000525">
    <property type="entry name" value="SerC"/>
    <property type="match status" value="1"/>
</dbReference>
<dbReference type="PROSITE" id="PS00595">
    <property type="entry name" value="AA_TRANSFER_CLASS_5"/>
    <property type="match status" value="1"/>
</dbReference>
<dbReference type="Proteomes" id="UP000064967">
    <property type="component" value="Chromosome"/>
</dbReference>
<evidence type="ECO:0000259" key="14">
    <source>
        <dbReference type="Pfam" id="PF00266"/>
    </source>
</evidence>
<dbReference type="InterPro" id="IPR020578">
    <property type="entry name" value="Aminotrans_V_PyrdxlP_BS"/>
</dbReference>
<dbReference type="InterPro" id="IPR015421">
    <property type="entry name" value="PyrdxlP-dep_Trfase_major"/>
</dbReference>
<dbReference type="GO" id="GO:0004648">
    <property type="term" value="F:O-phospho-L-serine:2-oxoglutarate aminotransferase activity"/>
    <property type="evidence" value="ECO:0007669"/>
    <property type="project" value="UniProtKB-UniRule"/>
</dbReference>
<feature type="binding site" evidence="12">
    <location>
        <position position="206"/>
    </location>
    <ligand>
        <name>pyridoxal 5'-phosphate</name>
        <dbReference type="ChEBI" id="CHEBI:597326"/>
    </ligand>
</feature>
<dbReference type="NCBIfam" id="TIGR01364">
    <property type="entry name" value="serC_1"/>
    <property type="match status" value="1"/>
</dbReference>
<keyword evidence="7 12" id="KW-0663">Pyridoxal phosphate</keyword>
<evidence type="ECO:0000256" key="9">
    <source>
        <dbReference type="ARBA" id="ARBA00023299"/>
    </source>
</evidence>
<dbReference type="InterPro" id="IPR022278">
    <property type="entry name" value="Pser_aminoTfrase"/>
</dbReference>
<feature type="domain" description="Aminotransferase class V" evidence="14">
    <location>
        <begin position="6"/>
        <end position="360"/>
    </location>
</feature>
<dbReference type="SUPFAM" id="SSF53383">
    <property type="entry name" value="PLP-dependent transferases"/>
    <property type="match status" value="1"/>
</dbReference>
<protein>
    <recommendedName>
        <fullName evidence="12">Phosphoserine aminotransferase</fullName>
        <ecNumber evidence="12">2.6.1.52</ecNumber>
    </recommendedName>
    <alternativeName>
        <fullName evidence="12">Phosphohydroxythreonine aminotransferase</fullName>
        <shortName evidence="12">PSAT</shortName>
    </alternativeName>
</protein>
<dbReference type="Pfam" id="PF00266">
    <property type="entry name" value="Aminotran_5"/>
    <property type="match status" value="1"/>
</dbReference>
<dbReference type="HAMAP" id="MF_00160">
    <property type="entry name" value="SerC_aminotrans_5"/>
    <property type="match status" value="1"/>
</dbReference>
<comment type="function">
    <text evidence="12">Catalyzes the reversible conversion of 3-phosphohydroxypyruvate to phosphoserine and of 3-hydroxy-2-oxo-4-phosphonooxybutanoate to phosphohydroxythreonine.</text>
</comment>
<dbReference type="InterPro" id="IPR015424">
    <property type="entry name" value="PyrdxlP-dep_Trfase"/>
</dbReference>
<dbReference type="GO" id="GO:0008615">
    <property type="term" value="P:pyridoxine biosynthetic process"/>
    <property type="evidence" value="ECO:0007669"/>
    <property type="project" value="UniProtKB-UniRule"/>
</dbReference>
<feature type="binding site" evidence="12">
    <location>
        <position position="159"/>
    </location>
    <ligand>
        <name>pyridoxal 5'-phosphate</name>
        <dbReference type="ChEBI" id="CHEBI:597326"/>
    </ligand>
</feature>
<evidence type="ECO:0000313" key="15">
    <source>
        <dbReference type="EMBL" id="AKV01091.1"/>
    </source>
</evidence>
<gene>
    <name evidence="12" type="primary">serC</name>
    <name evidence="15" type="ORF">AKJ09_07754</name>
</gene>
<dbReference type="InterPro" id="IPR000192">
    <property type="entry name" value="Aminotrans_V_dom"/>
</dbReference>
<dbReference type="AlphaFoldDB" id="A0A0K1Q5I4"/>
<feature type="binding site" evidence="12">
    <location>
        <begin position="248"/>
        <end position="249"/>
    </location>
    <ligand>
        <name>pyridoxal 5'-phosphate</name>
        <dbReference type="ChEBI" id="CHEBI:597326"/>
    </ligand>
</feature>
<evidence type="ECO:0000256" key="4">
    <source>
        <dbReference type="ARBA" id="ARBA00022576"/>
    </source>
</evidence>
<keyword evidence="9 12" id="KW-0718">Serine biosynthesis</keyword>
<evidence type="ECO:0000256" key="10">
    <source>
        <dbReference type="ARBA" id="ARBA00047630"/>
    </source>
</evidence>
<feature type="binding site" evidence="12">
    <location>
        <begin position="76"/>
        <end position="77"/>
    </location>
    <ligand>
        <name>pyridoxal 5'-phosphate</name>
        <dbReference type="ChEBI" id="CHEBI:597326"/>
    </ligand>
</feature>
<feature type="binding site" evidence="12">
    <location>
        <position position="42"/>
    </location>
    <ligand>
        <name>L-glutamate</name>
        <dbReference type="ChEBI" id="CHEBI:29985"/>
    </ligand>
</feature>
<dbReference type="Gene3D" id="3.40.640.10">
    <property type="entry name" value="Type I PLP-dependent aspartate aminotransferase-like (Major domain)"/>
    <property type="match status" value="1"/>
</dbReference>
<dbReference type="OrthoDB" id="9809412at2"/>
<evidence type="ECO:0000256" key="6">
    <source>
        <dbReference type="ARBA" id="ARBA00022679"/>
    </source>
</evidence>
<evidence type="ECO:0000256" key="12">
    <source>
        <dbReference type="HAMAP-Rule" id="MF_00160"/>
    </source>
</evidence>
<dbReference type="EC" id="2.6.1.52" evidence="12"/>
<comment type="cofactor">
    <cofactor evidence="12">
        <name>pyridoxal 5'-phosphate</name>
        <dbReference type="ChEBI" id="CHEBI:597326"/>
    </cofactor>
    <text evidence="12">Binds 1 pyridoxal phosphate per subunit.</text>
</comment>
<dbReference type="FunFam" id="3.90.1150.10:FF:000006">
    <property type="entry name" value="Phosphoserine aminotransferase"/>
    <property type="match status" value="1"/>
</dbReference>
<dbReference type="UniPathway" id="UPA00244">
    <property type="reaction ID" value="UER00311"/>
</dbReference>
<dbReference type="PANTHER" id="PTHR43247">
    <property type="entry name" value="PHOSPHOSERINE AMINOTRANSFERASE"/>
    <property type="match status" value="1"/>
</dbReference>
<comment type="catalytic activity">
    <reaction evidence="10 12">
        <text>4-(phosphooxy)-L-threonine + 2-oxoglutarate = (R)-3-hydroxy-2-oxo-4-phosphooxybutanoate + L-glutamate</text>
        <dbReference type="Rhea" id="RHEA:16573"/>
        <dbReference type="ChEBI" id="CHEBI:16810"/>
        <dbReference type="ChEBI" id="CHEBI:29985"/>
        <dbReference type="ChEBI" id="CHEBI:58452"/>
        <dbReference type="ChEBI" id="CHEBI:58538"/>
        <dbReference type="EC" id="2.6.1.52"/>
    </reaction>
</comment>
<reference evidence="15 16" key="1">
    <citation type="submission" date="2015-08" db="EMBL/GenBank/DDBJ databases">
        <authorList>
            <person name="Babu N.S."/>
            <person name="Beckwith C.J."/>
            <person name="Beseler K.G."/>
            <person name="Brison A."/>
            <person name="Carone J.V."/>
            <person name="Caskin T.P."/>
            <person name="Diamond M."/>
            <person name="Durham M.E."/>
            <person name="Foxe J.M."/>
            <person name="Go M."/>
            <person name="Henderson B.A."/>
            <person name="Jones I.B."/>
            <person name="McGettigan J.A."/>
            <person name="Micheletti S.J."/>
            <person name="Nasrallah M.E."/>
            <person name="Ortiz D."/>
            <person name="Piller C.R."/>
            <person name="Privatt S.R."/>
            <person name="Schneider S.L."/>
            <person name="Sharp S."/>
            <person name="Smith T.C."/>
            <person name="Stanton J.D."/>
            <person name="Ullery H.E."/>
            <person name="Wilson R.J."/>
            <person name="Serrano M.G."/>
            <person name="Buck G."/>
            <person name="Lee V."/>
            <person name="Wang Y."/>
            <person name="Carvalho R."/>
            <person name="Voegtly L."/>
            <person name="Shi R."/>
            <person name="Duckworth R."/>
            <person name="Johnson A."/>
            <person name="Loviza R."/>
            <person name="Walstead R."/>
            <person name="Shah Z."/>
            <person name="Kiflezghi M."/>
            <person name="Wade K."/>
            <person name="Ball S.L."/>
            <person name="Bradley K.W."/>
            <person name="Asai D.J."/>
            <person name="Bowman C.A."/>
            <person name="Russell D.A."/>
            <person name="Pope W.H."/>
            <person name="Jacobs-Sera D."/>
            <person name="Hendrix R.W."/>
            <person name="Hatfull G.F."/>
        </authorList>
    </citation>
    <scope>NUCLEOTIDE SEQUENCE [LARGE SCALE GENOMIC DNA]</scope>
    <source>
        <strain evidence="15 16">DSM 27648</strain>
    </source>
</reference>
<evidence type="ECO:0000256" key="5">
    <source>
        <dbReference type="ARBA" id="ARBA00022605"/>
    </source>
</evidence>
<proteinExistence type="inferred from homology"/>
<keyword evidence="4 12" id="KW-0032">Aminotransferase</keyword>
<sequence>MSRALNFNAGPASLPFAALARARDELIDFDGSGMSVMEHSHRGKVYEKVHHEATALVAELLELPKDYDVLFVQGGASMAFAQIPMNFLEAGKTADYIVTGAWGEKAVSEARAMSKAANGGEVHMAASTQQDKTYVRVPRQDELSLTPGAAYVHCTSNETIHGVEYALGPSTPFPKVQAPLICDMSSDILGRRVDMTQFDVVYGGAQKNIGPSGVTIVIAKKSMLDRGRKDLPAIFQYRTHAENKSLYNTPPTFGIYLVRNTLAWLKSEGGVAAIEARNVKKAAALYDTIDGSGGFYRCPVDKACRSIMNVVWRLPTPELEEAFVKEAEAQQMIGLKGHRSVGGIRASIYNAVEPAWVDALAAFMKDFAKRRG</sequence>
<accession>A0A0K1Q5I4</accession>
<organism evidence="15 16">
    <name type="scientific">Labilithrix luteola</name>
    <dbReference type="NCBI Taxonomy" id="1391654"/>
    <lineage>
        <taxon>Bacteria</taxon>
        <taxon>Pseudomonadati</taxon>
        <taxon>Myxococcota</taxon>
        <taxon>Polyangia</taxon>
        <taxon>Polyangiales</taxon>
        <taxon>Labilitrichaceae</taxon>
        <taxon>Labilithrix</taxon>
    </lineage>
</organism>
<keyword evidence="6 12" id="KW-0808">Transferase</keyword>
<dbReference type="EMBL" id="CP012333">
    <property type="protein sequence ID" value="AKV01091.1"/>
    <property type="molecule type" value="Genomic_DNA"/>
</dbReference>
<dbReference type="Gene3D" id="3.90.1150.10">
    <property type="entry name" value="Aspartate Aminotransferase, domain 1"/>
    <property type="match status" value="1"/>
</dbReference>
<dbReference type="GO" id="GO:0030170">
    <property type="term" value="F:pyridoxal phosphate binding"/>
    <property type="evidence" value="ECO:0007669"/>
    <property type="project" value="UniProtKB-UniRule"/>
</dbReference>
<evidence type="ECO:0000256" key="8">
    <source>
        <dbReference type="ARBA" id="ARBA00023096"/>
    </source>
</evidence>
<comment type="caution">
    <text evidence="12">Lacks conserved residue(s) required for the propagation of feature annotation.</text>
</comment>
<dbReference type="PANTHER" id="PTHR43247:SF1">
    <property type="entry name" value="PHOSPHOSERINE AMINOTRANSFERASE"/>
    <property type="match status" value="1"/>
</dbReference>
<dbReference type="InterPro" id="IPR015422">
    <property type="entry name" value="PyrdxlP-dep_Trfase_small"/>
</dbReference>
<comment type="pathway">
    <text evidence="2 12 13">Amino-acid biosynthesis; L-serine biosynthesis; L-serine from 3-phospho-D-glycerate: step 2/3.</text>
</comment>
<dbReference type="GO" id="GO:0005737">
    <property type="term" value="C:cytoplasm"/>
    <property type="evidence" value="ECO:0007669"/>
    <property type="project" value="UniProtKB-SubCell"/>
</dbReference>
<evidence type="ECO:0000256" key="7">
    <source>
        <dbReference type="ARBA" id="ARBA00022898"/>
    </source>
</evidence>
<keyword evidence="12" id="KW-0963">Cytoplasm</keyword>
<feature type="binding site" evidence="12">
    <location>
        <position position="102"/>
    </location>
    <ligand>
        <name>pyridoxal 5'-phosphate</name>
        <dbReference type="ChEBI" id="CHEBI:597326"/>
    </ligand>
</feature>
<dbReference type="RefSeq" id="WP_146652254.1">
    <property type="nucleotide sequence ID" value="NZ_CP012333.1"/>
</dbReference>
<keyword evidence="8 12" id="KW-0664">Pyridoxine biosynthesis</keyword>
<keyword evidence="16" id="KW-1185">Reference proteome</keyword>
<evidence type="ECO:0000256" key="11">
    <source>
        <dbReference type="ARBA" id="ARBA00049007"/>
    </source>
</evidence>
<evidence type="ECO:0000256" key="13">
    <source>
        <dbReference type="RuleBase" id="RU004505"/>
    </source>
</evidence>
<dbReference type="NCBIfam" id="NF003764">
    <property type="entry name" value="PRK05355.1"/>
    <property type="match status" value="1"/>
</dbReference>
<dbReference type="GO" id="GO:0006564">
    <property type="term" value="P:L-serine biosynthetic process"/>
    <property type="evidence" value="ECO:0007669"/>
    <property type="project" value="UniProtKB-UniRule"/>
</dbReference>
<comment type="similarity">
    <text evidence="3 12">Belongs to the class-V pyridoxal-phosphate-dependent aminotransferase family. SerC subfamily.</text>
</comment>
<evidence type="ECO:0000256" key="1">
    <source>
        <dbReference type="ARBA" id="ARBA00004915"/>
    </source>
</evidence>
<feature type="binding site" evidence="12">
    <location>
        <position position="183"/>
    </location>
    <ligand>
        <name>pyridoxal 5'-phosphate</name>
        <dbReference type="ChEBI" id="CHEBI:597326"/>
    </ligand>
</feature>
<dbReference type="KEGG" id="llu:AKJ09_07754"/>
<feature type="modified residue" description="N6-(pyridoxal phosphate)lysine" evidence="12">
    <location>
        <position position="207"/>
    </location>
</feature>